<dbReference type="Gene3D" id="1.20.5.320">
    <property type="entry name" value="6-Phosphogluconate Dehydrogenase, domain 3"/>
    <property type="match status" value="1"/>
</dbReference>
<dbReference type="Proteomes" id="UP000676649">
    <property type="component" value="Chromosome"/>
</dbReference>
<dbReference type="Pfam" id="PF07603">
    <property type="entry name" value="Lcl_C"/>
    <property type="match status" value="1"/>
</dbReference>
<dbReference type="EMBL" id="CP073754">
    <property type="protein sequence ID" value="QWF72401.1"/>
    <property type="molecule type" value="Genomic_DNA"/>
</dbReference>
<dbReference type="InterPro" id="IPR011460">
    <property type="entry name" value="Lcl_C"/>
</dbReference>
<dbReference type="KEGG" id="mpad:KEF85_08145"/>
<evidence type="ECO:0000259" key="2">
    <source>
        <dbReference type="Pfam" id="PF07603"/>
    </source>
</evidence>
<accession>A0A975MRV9</accession>
<sequence>MLALVTLFITTAQAVTTGSQGPAGPRGPQGVQGPAGPRGTQGIQGPAGIGVTIHKKGDSYQGGIIFYVSADGQHGLIAARADQGSAPWNNGNFGIVGTSGDGLFAGAMNTTIEVATQIRDAPLANFAALLAANYSIHDDGITACSGSTTESCYGDWYLPSKQELKWLYQESKVVGGFVNYNNSYWSSTEYDQNYAWYQNFNNGFQYSNVDKGNEFGVRAIRAF</sequence>
<evidence type="ECO:0000256" key="1">
    <source>
        <dbReference type="SAM" id="MobiDB-lite"/>
    </source>
</evidence>
<dbReference type="RefSeq" id="WP_215584844.1">
    <property type="nucleotide sequence ID" value="NZ_CP073754.1"/>
</dbReference>
<reference evidence="3" key="1">
    <citation type="submission" date="2021-04" db="EMBL/GenBank/DDBJ databases">
        <title>Draft genome sequence data of methanotrophic Methylovulum sp. strain S1L and Methylomonas sp. strain S2AM isolated from boreal lake water columns.</title>
        <authorList>
            <person name="Rissanen A.J."/>
            <person name="Mangayil R."/>
            <person name="Svenning M.M."/>
            <person name="Khanongnuch R."/>
        </authorList>
    </citation>
    <scope>NUCLEOTIDE SEQUENCE</scope>
    <source>
        <strain evidence="3">S2AM</strain>
    </source>
</reference>
<proteinExistence type="predicted"/>
<gene>
    <name evidence="3" type="ORF">KEF85_08145</name>
</gene>
<feature type="domain" description="Lcl C-terminal" evidence="2">
    <location>
        <begin position="139"/>
        <end position="221"/>
    </location>
</feature>
<dbReference type="AlphaFoldDB" id="A0A975MRV9"/>
<feature type="region of interest" description="Disordered" evidence="1">
    <location>
        <begin position="16"/>
        <end position="48"/>
    </location>
</feature>
<keyword evidence="4" id="KW-1185">Reference proteome</keyword>
<evidence type="ECO:0000313" key="3">
    <source>
        <dbReference type="EMBL" id="QWF72401.1"/>
    </source>
</evidence>
<organism evidence="3 4">
    <name type="scientific">Methylomonas paludis</name>
    <dbReference type="NCBI Taxonomy" id="1173101"/>
    <lineage>
        <taxon>Bacteria</taxon>
        <taxon>Pseudomonadati</taxon>
        <taxon>Pseudomonadota</taxon>
        <taxon>Gammaproteobacteria</taxon>
        <taxon>Methylococcales</taxon>
        <taxon>Methylococcaceae</taxon>
        <taxon>Methylomonas</taxon>
    </lineage>
</organism>
<evidence type="ECO:0000313" key="4">
    <source>
        <dbReference type="Proteomes" id="UP000676649"/>
    </source>
</evidence>
<name>A0A975MRV9_9GAMM</name>
<protein>
    <submittedName>
        <fullName evidence="3">DUF1566 domain-containing protein</fullName>
    </submittedName>
</protein>